<accession>A0A314XP21</accession>
<dbReference type="PANTHER" id="PTHR45778">
    <property type="entry name" value="PURPLE ACID PHOSPHATASE-RELATED"/>
    <property type="match status" value="1"/>
</dbReference>
<reference evidence="1 2" key="1">
    <citation type="submission" date="2018-02" db="EMBL/GenBank/DDBJ databases">
        <title>Draft genome of wild Prunus yedoensis var. nudiflora.</title>
        <authorList>
            <person name="Baek S."/>
            <person name="Kim J.-H."/>
            <person name="Choi K."/>
            <person name="Kim G.-B."/>
            <person name="Cho A."/>
            <person name="Jang H."/>
            <person name="Shin C.-H."/>
            <person name="Yu H.-J."/>
            <person name="Mun J.-H."/>
        </authorList>
    </citation>
    <scope>NUCLEOTIDE SEQUENCE [LARGE SCALE GENOMIC DNA]</scope>
    <source>
        <strain evidence="2">cv. Jeju island</strain>
        <tissue evidence="1">Leaf</tissue>
    </source>
</reference>
<dbReference type="Gene3D" id="3.60.21.10">
    <property type="match status" value="1"/>
</dbReference>
<dbReference type="AlphaFoldDB" id="A0A314XP21"/>
<dbReference type="STRING" id="2094558.A0A314XP21"/>
<gene>
    <name evidence="1" type="ORF">Pyn_26988</name>
</gene>
<evidence type="ECO:0000313" key="2">
    <source>
        <dbReference type="Proteomes" id="UP000250321"/>
    </source>
</evidence>
<dbReference type="PANTHER" id="PTHR45778:SF16">
    <property type="entry name" value="INACTIVE PURPLE ACID PHOSPHATASE 1-RELATED"/>
    <property type="match status" value="1"/>
</dbReference>
<dbReference type="Proteomes" id="UP000250321">
    <property type="component" value="Unassembled WGS sequence"/>
</dbReference>
<dbReference type="OrthoDB" id="45007at2759"/>
<sequence>MADISGTSGSFEEPMGRESLQKLWQKCKVDIAVYGYVHSYERTCPIFQNICTNKEKHHYHLAWLSVHHRVLFHWNYFGCWECRGSLDVVYMTMLGSLHDK</sequence>
<name>A0A314XP21_PRUYE</name>
<comment type="caution">
    <text evidence="1">The sequence shown here is derived from an EMBL/GenBank/DDBJ whole genome shotgun (WGS) entry which is preliminary data.</text>
</comment>
<evidence type="ECO:0000313" key="1">
    <source>
        <dbReference type="EMBL" id="PQP92677.1"/>
    </source>
</evidence>
<keyword evidence="2" id="KW-1185">Reference proteome</keyword>
<protein>
    <submittedName>
        <fullName evidence="1">Uncharacterized protein</fullName>
    </submittedName>
</protein>
<organism evidence="1 2">
    <name type="scientific">Prunus yedoensis var. nudiflora</name>
    <dbReference type="NCBI Taxonomy" id="2094558"/>
    <lineage>
        <taxon>Eukaryota</taxon>
        <taxon>Viridiplantae</taxon>
        <taxon>Streptophyta</taxon>
        <taxon>Embryophyta</taxon>
        <taxon>Tracheophyta</taxon>
        <taxon>Spermatophyta</taxon>
        <taxon>Magnoliopsida</taxon>
        <taxon>eudicotyledons</taxon>
        <taxon>Gunneridae</taxon>
        <taxon>Pentapetalae</taxon>
        <taxon>rosids</taxon>
        <taxon>fabids</taxon>
        <taxon>Rosales</taxon>
        <taxon>Rosaceae</taxon>
        <taxon>Amygdaloideae</taxon>
        <taxon>Amygdaleae</taxon>
        <taxon>Prunus</taxon>
    </lineage>
</organism>
<proteinExistence type="predicted"/>
<dbReference type="EMBL" id="PJQY01002545">
    <property type="protein sequence ID" value="PQP92677.1"/>
    <property type="molecule type" value="Genomic_DNA"/>
</dbReference>
<dbReference type="InterPro" id="IPR029052">
    <property type="entry name" value="Metallo-depent_PP-like"/>
</dbReference>